<accession>A0A956M3N1</accession>
<dbReference type="EMBL" id="JAGQHR010000671">
    <property type="protein sequence ID" value="MCA9729380.1"/>
    <property type="molecule type" value="Genomic_DNA"/>
</dbReference>
<evidence type="ECO:0000313" key="2">
    <source>
        <dbReference type="EMBL" id="MCA9729380.1"/>
    </source>
</evidence>
<comment type="caution">
    <text evidence="2">The sequence shown here is derived from an EMBL/GenBank/DDBJ whole genome shotgun (WGS) entry which is preliminary data.</text>
</comment>
<reference evidence="2" key="1">
    <citation type="submission" date="2020-04" db="EMBL/GenBank/DDBJ databases">
        <authorList>
            <person name="Zhang T."/>
        </authorList>
    </citation>
    <scope>NUCLEOTIDE SEQUENCE</scope>
    <source>
        <strain evidence="2">HKST-UBA01</strain>
    </source>
</reference>
<name>A0A956M3N1_UNCEI</name>
<dbReference type="Proteomes" id="UP000697710">
    <property type="component" value="Unassembled WGS sequence"/>
</dbReference>
<keyword evidence="1" id="KW-0472">Membrane</keyword>
<dbReference type="AlphaFoldDB" id="A0A956M3N1"/>
<evidence type="ECO:0000313" key="3">
    <source>
        <dbReference type="Proteomes" id="UP000697710"/>
    </source>
</evidence>
<evidence type="ECO:0000256" key="1">
    <source>
        <dbReference type="SAM" id="Phobius"/>
    </source>
</evidence>
<keyword evidence="1" id="KW-0812">Transmembrane</keyword>
<feature type="transmembrane region" description="Helical" evidence="1">
    <location>
        <begin position="35"/>
        <end position="58"/>
    </location>
</feature>
<proteinExistence type="predicted"/>
<reference evidence="2" key="2">
    <citation type="journal article" date="2021" name="Microbiome">
        <title>Successional dynamics and alternative stable states in a saline activated sludge microbial community over 9 years.</title>
        <authorList>
            <person name="Wang Y."/>
            <person name="Ye J."/>
            <person name="Ju F."/>
            <person name="Liu L."/>
            <person name="Boyd J.A."/>
            <person name="Deng Y."/>
            <person name="Parks D.H."/>
            <person name="Jiang X."/>
            <person name="Yin X."/>
            <person name="Woodcroft B.J."/>
            <person name="Tyson G.W."/>
            <person name="Hugenholtz P."/>
            <person name="Polz M.F."/>
            <person name="Zhang T."/>
        </authorList>
    </citation>
    <scope>NUCLEOTIDE SEQUENCE</scope>
    <source>
        <strain evidence="2">HKST-UBA01</strain>
    </source>
</reference>
<sequence>MSDESSRRPTEQIDRAGRPLAGPYAFVWNSSWNALVLQLAVLSLLILVILPAPAGLGLPGLRA</sequence>
<feature type="non-terminal residue" evidence="2">
    <location>
        <position position="63"/>
    </location>
</feature>
<keyword evidence="1" id="KW-1133">Transmembrane helix</keyword>
<organism evidence="2 3">
    <name type="scientific">Eiseniibacteriota bacterium</name>
    <dbReference type="NCBI Taxonomy" id="2212470"/>
    <lineage>
        <taxon>Bacteria</taxon>
        <taxon>Candidatus Eiseniibacteriota</taxon>
    </lineage>
</organism>
<protein>
    <submittedName>
        <fullName evidence="2">Uncharacterized protein</fullName>
    </submittedName>
</protein>
<gene>
    <name evidence="2" type="ORF">KC729_16960</name>
</gene>